<feature type="transmembrane region" description="Helical" evidence="2">
    <location>
        <begin position="28"/>
        <end position="47"/>
    </location>
</feature>
<accession>A0A1Y5TTX7</accession>
<proteinExistence type="predicted"/>
<evidence type="ECO:0000256" key="2">
    <source>
        <dbReference type="SAM" id="Phobius"/>
    </source>
</evidence>
<feature type="compositionally biased region" description="Basic residues" evidence="1">
    <location>
        <begin position="509"/>
        <end position="518"/>
    </location>
</feature>
<dbReference type="OrthoDB" id="7595044at2"/>
<feature type="transmembrane region" description="Helical" evidence="2">
    <location>
        <begin position="59"/>
        <end position="77"/>
    </location>
</feature>
<reference evidence="3 4" key="1">
    <citation type="submission" date="2017-03" db="EMBL/GenBank/DDBJ databases">
        <authorList>
            <person name="Afonso C.L."/>
            <person name="Miller P.J."/>
            <person name="Scott M.A."/>
            <person name="Spackman E."/>
            <person name="Goraichik I."/>
            <person name="Dimitrov K.M."/>
            <person name="Suarez D.L."/>
            <person name="Swayne D.E."/>
        </authorList>
    </citation>
    <scope>NUCLEOTIDE SEQUENCE [LARGE SCALE GENOMIC DNA]</scope>
    <source>
        <strain evidence="3 4">CECT 8287</strain>
    </source>
</reference>
<feature type="transmembrane region" description="Helical" evidence="2">
    <location>
        <begin position="389"/>
        <end position="415"/>
    </location>
</feature>
<feature type="transmembrane region" description="Helical" evidence="2">
    <location>
        <begin position="109"/>
        <end position="129"/>
    </location>
</feature>
<keyword evidence="2" id="KW-0812">Transmembrane</keyword>
<dbReference type="PANTHER" id="PTHR37422">
    <property type="entry name" value="TEICHURONIC ACID BIOSYNTHESIS PROTEIN TUAE"/>
    <property type="match status" value="1"/>
</dbReference>
<feature type="transmembrane region" description="Helical" evidence="2">
    <location>
        <begin position="234"/>
        <end position="252"/>
    </location>
</feature>
<feature type="transmembrane region" description="Helical" evidence="2">
    <location>
        <begin position="6"/>
        <end position="21"/>
    </location>
</feature>
<protein>
    <recommendedName>
        <fullName evidence="5">O-Antigen ligase</fullName>
    </recommendedName>
</protein>
<dbReference type="PANTHER" id="PTHR37422:SF13">
    <property type="entry name" value="LIPOPOLYSACCHARIDE BIOSYNTHESIS PROTEIN PA4999-RELATED"/>
    <property type="match status" value="1"/>
</dbReference>
<keyword evidence="2" id="KW-0472">Membrane</keyword>
<keyword evidence="4" id="KW-1185">Reference proteome</keyword>
<dbReference type="AlphaFoldDB" id="A0A1Y5TTX7"/>
<dbReference type="InterPro" id="IPR051533">
    <property type="entry name" value="WaaL-like"/>
</dbReference>
<evidence type="ECO:0000313" key="3">
    <source>
        <dbReference type="EMBL" id="SLN68198.1"/>
    </source>
</evidence>
<sequence>MPNTFAYIALYAWPLVVIVLFRTMPLRVAMVWSIVAGYLLLPTRAGLDLPMFPAIDKNFVPVVSATIMCLVVTRQNSASHARAMRKFSHSDSNLAANNGDEFQVRRGQFLFYGLLLILLVVSPITTALNNTDPIITDLGFLKGLKFYDALSISSTALVAILPFLLGRRYLASEDSQKLLLTVFVVSALVYSLLVLYEVRMSPQLNIKLYGFFPHSWAQHVREGEYRPLVFLKHALWLAIFISMATVSAFVLFRCAGNGGRRMRFLLAGLYLFFVLFVSRSLGPLSLALLFIPLVILLPRKTQILFAALVAGAVLTYPALRSADLVPVYRVHEFVLSFDEKRAGSLMTRLENEDRLMEHAKTKPVTGWGGWGRSRVRNERGRDISLTDGFWVIVLGVSGWLGYIAQFGLLTLPMIFLGLRRRQYNLPPITAGMSLVLAVSLLDLIPNASIEPIVWLLAGSMMGCYQTLAKAVPKHSDGRLRPADPSASIHENKPVGESERPQRSGINRPLHVRKPRSSA</sequence>
<feature type="region of interest" description="Disordered" evidence="1">
    <location>
        <begin position="474"/>
        <end position="518"/>
    </location>
</feature>
<evidence type="ECO:0000313" key="4">
    <source>
        <dbReference type="Proteomes" id="UP000193827"/>
    </source>
</evidence>
<feature type="transmembrane region" description="Helical" evidence="2">
    <location>
        <begin position="178"/>
        <end position="196"/>
    </location>
</feature>
<name>A0A1Y5TTX7_9RHOB</name>
<evidence type="ECO:0000256" key="1">
    <source>
        <dbReference type="SAM" id="MobiDB-lite"/>
    </source>
</evidence>
<dbReference type="EMBL" id="FWFL01000015">
    <property type="protein sequence ID" value="SLN68198.1"/>
    <property type="molecule type" value="Genomic_DNA"/>
</dbReference>
<feature type="transmembrane region" description="Helical" evidence="2">
    <location>
        <begin position="303"/>
        <end position="319"/>
    </location>
</feature>
<feature type="transmembrane region" description="Helical" evidence="2">
    <location>
        <begin position="149"/>
        <end position="166"/>
    </location>
</feature>
<feature type="compositionally biased region" description="Basic and acidic residues" evidence="1">
    <location>
        <begin position="489"/>
        <end position="501"/>
    </location>
</feature>
<dbReference type="Proteomes" id="UP000193827">
    <property type="component" value="Unassembled WGS sequence"/>
</dbReference>
<dbReference type="RefSeq" id="WP_085893986.1">
    <property type="nucleotide sequence ID" value="NZ_FWFL01000015.1"/>
</dbReference>
<feature type="transmembrane region" description="Helical" evidence="2">
    <location>
        <begin position="264"/>
        <end position="297"/>
    </location>
</feature>
<gene>
    <name evidence="3" type="ORF">PEL8287_03788</name>
</gene>
<evidence type="ECO:0008006" key="5">
    <source>
        <dbReference type="Google" id="ProtNLM"/>
    </source>
</evidence>
<organism evidence="3 4">
    <name type="scientific">Roseovarius litorisediminis</name>
    <dbReference type="NCBI Taxonomy" id="1312363"/>
    <lineage>
        <taxon>Bacteria</taxon>
        <taxon>Pseudomonadati</taxon>
        <taxon>Pseudomonadota</taxon>
        <taxon>Alphaproteobacteria</taxon>
        <taxon>Rhodobacterales</taxon>
        <taxon>Roseobacteraceae</taxon>
        <taxon>Roseovarius</taxon>
    </lineage>
</organism>
<keyword evidence="2" id="KW-1133">Transmembrane helix</keyword>